<evidence type="ECO:0000256" key="1">
    <source>
        <dbReference type="SAM" id="MobiDB-lite"/>
    </source>
</evidence>
<gene>
    <name evidence="3" type="ORF">B5V51_8321</name>
</gene>
<accession>A0A2A4J3N6</accession>
<name>A0A2A4J3N6_HELVI</name>
<protein>
    <submittedName>
        <fullName evidence="3">Uncharacterized protein</fullName>
    </submittedName>
</protein>
<dbReference type="EMBL" id="NWSH01003636">
    <property type="protein sequence ID" value="PCG66013.1"/>
    <property type="molecule type" value="Genomic_DNA"/>
</dbReference>
<comment type="caution">
    <text evidence="3">The sequence shown here is derived from an EMBL/GenBank/DDBJ whole genome shotgun (WGS) entry which is preliminary data.</text>
</comment>
<keyword evidence="2" id="KW-1133">Transmembrane helix</keyword>
<keyword evidence="2" id="KW-0812">Transmembrane</keyword>
<feature type="region of interest" description="Disordered" evidence="1">
    <location>
        <begin position="1"/>
        <end position="47"/>
    </location>
</feature>
<feature type="transmembrane region" description="Helical" evidence="2">
    <location>
        <begin position="177"/>
        <end position="196"/>
    </location>
</feature>
<proteinExistence type="predicted"/>
<evidence type="ECO:0000256" key="2">
    <source>
        <dbReference type="SAM" id="Phobius"/>
    </source>
</evidence>
<organism evidence="3">
    <name type="scientific">Heliothis virescens</name>
    <name type="common">Tobacco budworm moth</name>
    <dbReference type="NCBI Taxonomy" id="7102"/>
    <lineage>
        <taxon>Eukaryota</taxon>
        <taxon>Metazoa</taxon>
        <taxon>Ecdysozoa</taxon>
        <taxon>Arthropoda</taxon>
        <taxon>Hexapoda</taxon>
        <taxon>Insecta</taxon>
        <taxon>Pterygota</taxon>
        <taxon>Neoptera</taxon>
        <taxon>Endopterygota</taxon>
        <taxon>Lepidoptera</taxon>
        <taxon>Glossata</taxon>
        <taxon>Ditrysia</taxon>
        <taxon>Noctuoidea</taxon>
        <taxon>Noctuidae</taxon>
        <taxon>Heliothinae</taxon>
        <taxon>Heliothis</taxon>
    </lineage>
</organism>
<evidence type="ECO:0000313" key="3">
    <source>
        <dbReference type="EMBL" id="PCG66013.1"/>
    </source>
</evidence>
<sequence length="365" mass="42053">MKRARKIAVATRNQRQTEEVTSPTPITPPPSPQQVPTNQTEEGLDETGMEMDWGRYREEKIQNYVLETKGLGNLREMAASELDGETEEQDDIQSEEEVAKELEITLAEWEKWYTPSVRISQIQKIKCQQFITDLINSSLYISEQEDGIGTSYTSVIINSGDITLDWEELFETEPTRIQALIVCLVYASIFIPAMVVKSFKTFSAKNILKLVSAPVIPVEWTASIHGRKRHTRLTIPRGEIQFLEKKAAHLKRNTRDWWIQLLKPMNITYVNDYGKEVKYHAKTGKIYMEGKAQNSTMTVEKIAAFTTEIGILFYFYARTVLSQKTKLWKYLHSRLRALNLCAQNNTPSGSKTTSTLQEFWYFKSR</sequence>
<keyword evidence="2" id="KW-0472">Membrane</keyword>
<dbReference type="AlphaFoldDB" id="A0A2A4J3N6"/>
<reference evidence="3" key="1">
    <citation type="submission" date="2017-09" db="EMBL/GenBank/DDBJ databases">
        <title>Contemporary evolution of a Lepidopteran species, Heliothis virescens, in response to modern agricultural practices.</title>
        <authorList>
            <person name="Fritz M.L."/>
            <person name="Deyonke A.M."/>
            <person name="Papanicolaou A."/>
            <person name="Micinski S."/>
            <person name="Westbrook J."/>
            <person name="Gould F."/>
        </authorList>
    </citation>
    <scope>NUCLEOTIDE SEQUENCE [LARGE SCALE GENOMIC DNA]</scope>
    <source>
        <strain evidence="3">HvINT-</strain>
        <tissue evidence="3">Whole body</tissue>
    </source>
</reference>